<keyword evidence="2" id="KW-0731">Sigma factor</keyword>
<dbReference type="GO" id="GO:0016987">
    <property type="term" value="F:sigma factor activity"/>
    <property type="evidence" value="ECO:0007669"/>
    <property type="project" value="UniProtKB-KW"/>
</dbReference>
<dbReference type="CDD" id="cd06171">
    <property type="entry name" value="Sigma70_r4"/>
    <property type="match status" value="1"/>
</dbReference>
<dbReference type="InterPro" id="IPR013324">
    <property type="entry name" value="RNA_pol_sigma_r3/r4-like"/>
</dbReference>
<dbReference type="InterPro" id="IPR036388">
    <property type="entry name" value="WH-like_DNA-bd_sf"/>
</dbReference>
<evidence type="ECO:0000313" key="8">
    <source>
        <dbReference type="Proteomes" id="UP000009315"/>
    </source>
</evidence>
<comment type="caution">
    <text evidence="7">The sequence shown here is derived from an EMBL/GenBank/DDBJ whole genome shotgun (WGS) entry which is preliminary data.</text>
</comment>
<evidence type="ECO:0000259" key="5">
    <source>
        <dbReference type="Pfam" id="PF04542"/>
    </source>
</evidence>
<dbReference type="Pfam" id="PF04542">
    <property type="entry name" value="Sigma70_r2"/>
    <property type="match status" value="1"/>
</dbReference>
<dbReference type="Pfam" id="PF04545">
    <property type="entry name" value="Sigma70_r4"/>
    <property type="match status" value="1"/>
</dbReference>
<dbReference type="GO" id="GO:0003677">
    <property type="term" value="F:DNA binding"/>
    <property type="evidence" value="ECO:0007669"/>
    <property type="project" value="UniProtKB-KW"/>
</dbReference>
<dbReference type="EMBL" id="CAOS01000009">
    <property type="protein sequence ID" value="CCO08258.1"/>
    <property type="molecule type" value="Genomic_DNA"/>
</dbReference>
<proteinExistence type="predicted"/>
<dbReference type="SUPFAM" id="SSF88659">
    <property type="entry name" value="Sigma3 and sigma4 domains of RNA polymerase sigma factors"/>
    <property type="match status" value="1"/>
</dbReference>
<dbReference type="Gene3D" id="1.10.10.10">
    <property type="entry name" value="Winged helix-like DNA-binding domain superfamily/Winged helix DNA-binding domain"/>
    <property type="match status" value="1"/>
</dbReference>
<dbReference type="InterPro" id="IPR014284">
    <property type="entry name" value="RNA_pol_sigma-70_dom"/>
</dbReference>
<dbReference type="InterPro" id="IPR007627">
    <property type="entry name" value="RNA_pol_sigma70_r2"/>
</dbReference>
<keyword evidence="8" id="KW-1185">Reference proteome</keyword>
<dbReference type="InterPro" id="IPR000943">
    <property type="entry name" value="RNA_pol_sigma70"/>
</dbReference>
<protein>
    <submittedName>
        <fullName evidence="7">RNA polymerase sigma factor</fullName>
    </submittedName>
</protein>
<dbReference type="AlphaFoldDB" id="K8E9K4"/>
<evidence type="ECO:0000256" key="2">
    <source>
        <dbReference type="ARBA" id="ARBA00023082"/>
    </source>
</evidence>
<dbReference type="PANTHER" id="PTHR30385">
    <property type="entry name" value="SIGMA FACTOR F FLAGELLAR"/>
    <property type="match status" value="1"/>
</dbReference>
<evidence type="ECO:0000256" key="4">
    <source>
        <dbReference type="ARBA" id="ARBA00023163"/>
    </source>
</evidence>
<dbReference type="Gene3D" id="1.10.1740.10">
    <property type="match status" value="1"/>
</dbReference>
<dbReference type="OrthoDB" id="9809557at2"/>
<dbReference type="PRINTS" id="PR00046">
    <property type="entry name" value="SIGMA70FCT"/>
</dbReference>
<evidence type="ECO:0000256" key="3">
    <source>
        <dbReference type="ARBA" id="ARBA00023125"/>
    </source>
</evidence>
<dbReference type="GO" id="GO:0006352">
    <property type="term" value="P:DNA-templated transcription initiation"/>
    <property type="evidence" value="ECO:0007669"/>
    <property type="project" value="InterPro"/>
</dbReference>
<sequence>MVTTSIKEPAQNEAELLEQHIRLVHYIVRKLNLNYEYDELVQVGTLALLKAIRTFDNTKAAFATYASRCITNQLLMHHRRNSKHIPVLSLDGEPTNDNGDSFSRYDILDAAASDETGAVETKIVFQQVVKKLSPRELKILQLRLNGKGQKEIGQLLNISQGYVSRIEKRVPKRLSVHLEPYKGDGFMGCHRRDIIDPGSPERK</sequence>
<dbReference type="SUPFAM" id="SSF88946">
    <property type="entry name" value="Sigma2 domain of RNA polymerase sigma factors"/>
    <property type="match status" value="1"/>
</dbReference>
<keyword evidence="3" id="KW-0238">DNA-binding</keyword>
<feature type="domain" description="RNA polymerase sigma-70 region 2" evidence="5">
    <location>
        <begin position="16"/>
        <end position="83"/>
    </location>
</feature>
<dbReference type="RefSeq" id="WP_008411600.1">
    <property type="nucleotide sequence ID" value="NZ_CAOS01000009.1"/>
</dbReference>
<dbReference type="NCBIfam" id="TIGR02937">
    <property type="entry name" value="sigma70-ECF"/>
    <property type="match status" value="1"/>
</dbReference>
<dbReference type="InterPro" id="IPR013325">
    <property type="entry name" value="RNA_pol_sigma_r2"/>
</dbReference>
<reference evidence="7 8" key="1">
    <citation type="journal article" date="2013" name="Genome Announc.">
        <title>Genome Sequence of the Sulfate-Reducing Bacterium Desulfotomaculum hydrothermale Lam5(T).</title>
        <authorList>
            <person name="Amin O."/>
            <person name="Fardeau M.L."/>
            <person name="Valette O."/>
            <person name="Hirschler-Rea A."/>
            <person name="Barbe V."/>
            <person name="Medigue C."/>
            <person name="Vacherie B."/>
            <person name="Ollivier B."/>
            <person name="Bertin P.N."/>
            <person name="Dolla A."/>
        </authorList>
    </citation>
    <scope>NUCLEOTIDE SEQUENCE [LARGE SCALE GENOMIC DNA]</scope>
    <source>
        <strain evidence="8">Lam5 / DSM 18033</strain>
    </source>
</reference>
<dbReference type="eggNOG" id="COG1191">
    <property type="taxonomic scope" value="Bacteria"/>
</dbReference>
<accession>K8E9K4</accession>
<evidence type="ECO:0000313" key="7">
    <source>
        <dbReference type="EMBL" id="CCO08258.1"/>
    </source>
</evidence>
<evidence type="ECO:0000259" key="6">
    <source>
        <dbReference type="Pfam" id="PF04545"/>
    </source>
</evidence>
<evidence type="ECO:0000256" key="1">
    <source>
        <dbReference type="ARBA" id="ARBA00023015"/>
    </source>
</evidence>
<dbReference type="InterPro" id="IPR007630">
    <property type="entry name" value="RNA_pol_sigma70_r4"/>
</dbReference>
<keyword evidence="1" id="KW-0805">Transcription regulation</keyword>
<gene>
    <name evidence="7" type="ORF">DESHY_20127</name>
</gene>
<feature type="domain" description="RNA polymerase sigma-70 region 4" evidence="6">
    <location>
        <begin position="130"/>
        <end position="174"/>
    </location>
</feature>
<keyword evidence="4" id="KW-0804">Transcription</keyword>
<name>K8E9K4_9FIRM</name>
<dbReference type="Proteomes" id="UP000009315">
    <property type="component" value="Unassembled WGS sequence"/>
</dbReference>
<dbReference type="STRING" id="1121428.DESHY_20127"/>
<organism evidence="7 8">
    <name type="scientific">Desulforamulus hydrothermalis Lam5 = DSM 18033</name>
    <dbReference type="NCBI Taxonomy" id="1121428"/>
    <lineage>
        <taxon>Bacteria</taxon>
        <taxon>Bacillati</taxon>
        <taxon>Bacillota</taxon>
        <taxon>Clostridia</taxon>
        <taxon>Eubacteriales</taxon>
        <taxon>Peptococcaceae</taxon>
        <taxon>Desulforamulus</taxon>
    </lineage>
</organism>